<name>A0ABY7B7V8_9PSEU</name>
<keyword evidence="3" id="KW-1185">Reference proteome</keyword>
<gene>
    <name evidence="2" type="ORF">ORV05_03950</name>
</gene>
<proteinExistence type="predicted"/>
<sequence length="200" mass="22048">MEDVRAALELVHSVLTEATREGETDPRRVLAALTVLRGLREELSGWEPDLIASARREGISWAELASALGVASRQAAERRYLRLRGAAASEVTADERVQATRDRRAGERAVTRWARENSADLRRLAGQVSAVPDLPKAESLRRALGEDDATVLIQALAAVRLHLTPTHPALAAEIGTVTEHADRLRRETHERRQSSRSPHP</sequence>
<reference evidence="2" key="1">
    <citation type="submission" date="2022-11" db="EMBL/GenBank/DDBJ databases">
        <authorList>
            <person name="Mo P."/>
        </authorList>
    </citation>
    <scope>NUCLEOTIDE SEQUENCE</scope>
    <source>
        <strain evidence="2">HUAS 11-8</strain>
    </source>
</reference>
<organism evidence="2 3">
    <name type="scientific">Amycolatopsis cynarae</name>
    <dbReference type="NCBI Taxonomy" id="2995223"/>
    <lineage>
        <taxon>Bacteria</taxon>
        <taxon>Bacillati</taxon>
        <taxon>Actinomycetota</taxon>
        <taxon>Actinomycetes</taxon>
        <taxon>Pseudonocardiales</taxon>
        <taxon>Pseudonocardiaceae</taxon>
        <taxon>Amycolatopsis</taxon>
    </lineage>
</organism>
<evidence type="ECO:0008006" key="4">
    <source>
        <dbReference type="Google" id="ProtNLM"/>
    </source>
</evidence>
<feature type="region of interest" description="Disordered" evidence="1">
    <location>
        <begin position="176"/>
        <end position="200"/>
    </location>
</feature>
<dbReference type="Proteomes" id="UP001163203">
    <property type="component" value="Chromosome"/>
</dbReference>
<evidence type="ECO:0000313" key="2">
    <source>
        <dbReference type="EMBL" id="WAL66961.1"/>
    </source>
</evidence>
<evidence type="ECO:0000256" key="1">
    <source>
        <dbReference type="SAM" id="MobiDB-lite"/>
    </source>
</evidence>
<dbReference type="EMBL" id="CP113836">
    <property type="protein sequence ID" value="WAL66961.1"/>
    <property type="molecule type" value="Genomic_DNA"/>
</dbReference>
<feature type="compositionally biased region" description="Basic and acidic residues" evidence="1">
    <location>
        <begin position="179"/>
        <end position="193"/>
    </location>
</feature>
<evidence type="ECO:0000313" key="3">
    <source>
        <dbReference type="Proteomes" id="UP001163203"/>
    </source>
</evidence>
<accession>A0ABY7B7V8</accession>
<dbReference type="RefSeq" id="WP_268757086.1">
    <property type="nucleotide sequence ID" value="NZ_CP113836.1"/>
</dbReference>
<protein>
    <recommendedName>
        <fullName evidence="4">HSP18 transcriptional regulator</fullName>
    </recommendedName>
</protein>